<dbReference type="AlphaFoldDB" id="A0A2P2Q532"/>
<keyword evidence="1" id="KW-0812">Transmembrane</keyword>
<name>A0A2P2Q532_RHIMU</name>
<keyword evidence="1" id="KW-1133">Transmembrane helix</keyword>
<organism evidence="2">
    <name type="scientific">Rhizophora mucronata</name>
    <name type="common">Asiatic mangrove</name>
    <dbReference type="NCBI Taxonomy" id="61149"/>
    <lineage>
        <taxon>Eukaryota</taxon>
        <taxon>Viridiplantae</taxon>
        <taxon>Streptophyta</taxon>
        <taxon>Embryophyta</taxon>
        <taxon>Tracheophyta</taxon>
        <taxon>Spermatophyta</taxon>
        <taxon>Magnoliopsida</taxon>
        <taxon>eudicotyledons</taxon>
        <taxon>Gunneridae</taxon>
        <taxon>Pentapetalae</taxon>
        <taxon>rosids</taxon>
        <taxon>fabids</taxon>
        <taxon>Malpighiales</taxon>
        <taxon>Rhizophoraceae</taxon>
        <taxon>Rhizophora</taxon>
    </lineage>
</organism>
<feature type="transmembrane region" description="Helical" evidence="1">
    <location>
        <begin position="7"/>
        <end position="28"/>
    </location>
</feature>
<dbReference type="EMBL" id="GGEC01081594">
    <property type="protein sequence ID" value="MBX62078.1"/>
    <property type="molecule type" value="Transcribed_RNA"/>
</dbReference>
<keyword evidence="1" id="KW-0472">Membrane</keyword>
<proteinExistence type="predicted"/>
<feature type="transmembrane region" description="Helical" evidence="1">
    <location>
        <begin position="48"/>
        <end position="68"/>
    </location>
</feature>
<sequence>MARPTQYILTFNVLDFQGFFPLFYFSVFPVRLLLIPTSRIFFNSIQNTTSNCLVLLVLSFFLGVLGSII</sequence>
<evidence type="ECO:0000256" key="1">
    <source>
        <dbReference type="SAM" id="Phobius"/>
    </source>
</evidence>
<reference evidence="2" key="1">
    <citation type="submission" date="2018-02" db="EMBL/GenBank/DDBJ databases">
        <title>Rhizophora mucronata_Transcriptome.</title>
        <authorList>
            <person name="Meera S.P."/>
            <person name="Sreeshan A."/>
            <person name="Augustine A."/>
        </authorList>
    </citation>
    <scope>NUCLEOTIDE SEQUENCE</scope>
    <source>
        <tissue evidence="2">Leaf</tissue>
    </source>
</reference>
<protein>
    <submittedName>
        <fullName evidence="2">Uncharacterized protein</fullName>
    </submittedName>
</protein>
<accession>A0A2P2Q532</accession>
<evidence type="ECO:0000313" key="2">
    <source>
        <dbReference type="EMBL" id="MBX62078.1"/>
    </source>
</evidence>